<name>L0RCB8_9BACT</name>
<dbReference type="EMBL" id="FO203522">
    <property type="protein sequence ID" value="CCO23850.1"/>
    <property type="molecule type" value="Genomic_DNA"/>
</dbReference>
<gene>
    <name evidence="1" type="ORF">DESAM_21573</name>
</gene>
<dbReference type="Proteomes" id="UP000010808">
    <property type="component" value="Chromosome"/>
</dbReference>
<evidence type="ECO:0000313" key="2">
    <source>
        <dbReference type="Proteomes" id="UP000010808"/>
    </source>
</evidence>
<accession>L0RCB8</accession>
<dbReference type="KEGG" id="dhy:DESAM_21573"/>
<protein>
    <submittedName>
        <fullName evidence="1">Uncharacterized protein</fullName>
    </submittedName>
</protein>
<reference evidence="1 2" key="1">
    <citation type="submission" date="2012-10" db="EMBL/GenBank/DDBJ databases">
        <authorList>
            <person name="Genoscope - CEA"/>
        </authorList>
    </citation>
    <scope>NUCLEOTIDE SEQUENCE [LARGE SCALE GENOMIC DNA]</scope>
    <source>
        <strain evidence="2">AM13 / DSM 14728</strain>
    </source>
</reference>
<organism evidence="1 2">
    <name type="scientific">Maridesulfovibrio hydrothermalis AM13 = DSM 14728</name>
    <dbReference type="NCBI Taxonomy" id="1121451"/>
    <lineage>
        <taxon>Bacteria</taxon>
        <taxon>Pseudomonadati</taxon>
        <taxon>Thermodesulfobacteriota</taxon>
        <taxon>Desulfovibrionia</taxon>
        <taxon>Desulfovibrionales</taxon>
        <taxon>Desulfovibrionaceae</taxon>
        <taxon>Maridesulfovibrio</taxon>
    </lineage>
</organism>
<sequence length="51" mass="5806">MRYGMAAGGRESLRTPFYGESSYQQAAIFSKFTSTFESYEFEGVLLCPVYM</sequence>
<dbReference type="HOGENOM" id="CLU_3098128_0_0_7"/>
<keyword evidence="2" id="KW-1185">Reference proteome</keyword>
<dbReference type="AlphaFoldDB" id="L0RCB8"/>
<evidence type="ECO:0000313" key="1">
    <source>
        <dbReference type="EMBL" id="CCO23850.1"/>
    </source>
</evidence>
<proteinExistence type="predicted"/>